<dbReference type="InterPro" id="IPR028095">
    <property type="entry name" value="Mso1_N_dom"/>
</dbReference>
<proteinExistence type="predicted"/>
<dbReference type="OrthoDB" id="4094515at2759"/>
<dbReference type="AlphaFoldDB" id="A0A1G4IL67"/>
<feature type="compositionally biased region" description="Polar residues" evidence="1">
    <location>
        <begin position="98"/>
        <end position="109"/>
    </location>
</feature>
<name>A0A1G4IL67_9SACH</name>
<dbReference type="Pfam" id="PF14475">
    <property type="entry name" value="Mso1_Sec1_bdg"/>
    <property type="match status" value="1"/>
</dbReference>
<gene>
    <name evidence="3" type="ORF">LAMI_0A00650G</name>
</gene>
<protein>
    <submittedName>
        <fullName evidence="3">LAMI_0A00650g1_1</fullName>
    </submittedName>
</protein>
<evidence type="ECO:0000256" key="1">
    <source>
        <dbReference type="SAM" id="MobiDB-lite"/>
    </source>
</evidence>
<feature type="compositionally biased region" description="Polar residues" evidence="1">
    <location>
        <begin position="132"/>
        <end position="162"/>
    </location>
</feature>
<evidence type="ECO:0000313" key="4">
    <source>
        <dbReference type="Proteomes" id="UP000191024"/>
    </source>
</evidence>
<sequence length="171" mass="19267">MSSLAHNRPDKLWSRVKSSTKSISSSFSQLSIKHEKDGDAPTSTVVHKALVKFYTSQVPFQGFPDWLGHKEELPDQDKVLRKQKNHKHDPRSGEPAYPQSTQSSGNLSPKPSMRTAGRDFKEFYKAAPNDGSMASSYSSAPFQSRVTRLPSQNSSEQRTSSLLMRERLKRK</sequence>
<reference evidence="3 4" key="1">
    <citation type="submission" date="2016-03" db="EMBL/GenBank/DDBJ databases">
        <authorList>
            <person name="Devillers H."/>
        </authorList>
    </citation>
    <scope>NUCLEOTIDE SEQUENCE [LARGE SCALE GENOMIC DNA]</scope>
    <source>
        <strain evidence="3">CBS 11717</strain>
    </source>
</reference>
<feature type="region of interest" description="Disordered" evidence="1">
    <location>
        <begin position="1"/>
        <end position="42"/>
    </location>
</feature>
<accession>A0A1G4IL67</accession>
<dbReference type="STRING" id="1230905.A0A1G4IL67"/>
<feature type="compositionally biased region" description="Low complexity" evidence="1">
    <location>
        <begin position="15"/>
        <end position="31"/>
    </location>
</feature>
<evidence type="ECO:0000259" key="2">
    <source>
        <dbReference type="Pfam" id="PF14475"/>
    </source>
</evidence>
<organism evidence="3 4">
    <name type="scientific">Lachancea mirantina</name>
    <dbReference type="NCBI Taxonomy" id="1230905"/>
    <lineage>
        <taxon>Eukaryota</taxon>
        <taxon>Fungi</taxon>
        <taxon>Dikarya</taxon>
        <taxon>Ascomycota</taxon>
        <taxon>Saccharomycotina</taxon>
        <taxon>Saccharomycetes</taxon>
        <taxon>Saccharomycetales</taxon>
        <taxon>Saccharomycetaceae</taxon>
        <taxon>Lachancea</taxon>
    </lineage>
</organism>
<dbReference type="Proteomes" id="UP000191024">
    <property type="component" value="Chromosome A"/>
</dbReference>
<feature type="region of interest" description="Disordered" evidence="1">
    <location>
        <begin position="74"/>
        <end position="171"/>
    </location>
</feature>
<dbReference type="EMBL" id="LT598462">
    <property type="protein sequence ID" value="SCU77311.1"/>
    <property type="molecule type" value="Genomic_DNA"/>
</dbReference>
<keyword evidence="4" id="KW-1185">Reference proteome</keyword>
<evidence type="ECO:0000313" key="3">
    <source>
        <dbReference type="EMBL" id="SCU77311.1"/>
    </source>
</evidence>
<feature type="domain" description="Mso1 N-terminal" evidence="2">
    <location>
        <begin position="26"/>
        <end position="67"/>
    </location>
</feature>